<keyword evidence="13" id="KW-1185">Reference proteome</keyword>
<evidence type="ECO:0000256" key="9">
    <source>
        <dbReference type="ARBA" id="ARBA00023244"/>
    </source>
</evidence>
<comment type="function">
    <text evidence="1">Involved in a late step of protoheme IX synthesis.</text>
</comment>
<comment type="subcellular location">
    <subcellularLocation>
        <location evidence="2">Cell inner membrane</location>
        <topology evidence="2">Multi-pass membrane protein</topology>
    </subcellularLocation>
</comment>
<evidence type="ECO:0000256" key="3">
    <source>
        <dbReference type="ARBA" id="ARBA00004744"/>
    </source>
</evidence>
<dbReference type="InterPro" id="IPR011990">
    <property type="entry name" value="TPR-like_helical_dom_sf"/>
</dbReference>
<accession>A0ABQ6GV95</accession>
<evidence type="ECO:0000256" key="5">
    <source>
        <dbReference type="ARBA" id="ARBA00022519"/>
    </source>
</evidence>
<evidence type="ECO:0000256" key="10">
    <source>
        <dbReference type="SAM" id="Phobius"/>
    </source>
</evidence>
<evidence type="ECO:0000313" key="13">
    <source>
        <dbReference type="Proteomes" id="UP001157186"/>
    </source>
</evidence>
<name>A0ABQ6GV95_9GAMM</name>
<evidence type="ECO:0000256" key="1">
    <source>
        <dbReference type="ARBA" id="ARBA00002962"/>
    </source>
</evidence>
<dbReference type="Proteomes" id="UP001157186">
    <property type="component" value="Unassembled WGS sequence"/>
</dbReference>
<comment type="caution">
    <text evidence="12">The sequence shown here is derived from an EMBL/GenBank/DDBJ whole genome shotgun (WGS) entry which is preliminary data.</text>
</comment>
<keyword evidence="9" id="KW-0627">Porphyrin biosynthesis</keyword>
<keyword evidence="6 10" id="KW-0812">Transmembrane</keyword>
<evidence type="ECO:0000313" key="12">
    <source>
        <dbReference type="EMBL" id="GLX78430.1"/>
    </source>
</evidence>
<dbReference type="RefSeq" id="WP_284244313.1">
    <property type="nucleotide sequence ID" value="NZ_BSST01000001.1"/>
</dbReference>
<keyword evidence="8 10" id="KW-0472">Membrane</keyword>
<keyword evidence="4" id="KW-1003">Cell membrane</keyword>
<dbReference type="InterPro" id="IPR005254">
    <property type="entry name" value="Heme_biosyn_assoc_TPR_pro"/>
</dbReference>
<dbReference type="Pfam" id="PF07219">
    <property type="entry name" value="HemY_N"/>
    <property type="match status" value="1"/>
</dbReference>
<dbReference type="NCBIfam" id="TIGR00540">
    <property type="entry name" value="TPR_hemY_coli"/>
    <property type="match status" value="1"/>
</dbReference>
<dbReference type="Gene3D" id="1.25.40.10">
    <property type="entry name" value="Tetratricopeptide repeat domain"/>
    <property type="match status" value="1"/>
</dbReference>
<evidence type="ECO:0000259" key="11">
    <source>
        <dbReference type="Pfam" id="PF07219"/>
    </source>
</evidence>
<evidence type="ECO:0000256" key="7">
    <source>
        <dbReference type="ARBA" id="ARBA00022989"/>
    </source>
</evidence>
<protein>
    <recommendedName>
        <fullName evidence="11">HemY N-terminal domain-containing protein</fullName>
    </recommendedName>
</protein>
<dbReference type="SUPFAM" id="SSF48452">
    <property type="entry name" value="TPR-like"/>
    <property type="match status" value="1"/>
</dbReference>
<evidence type="ECO:0000256" key="6">
    <source>
        <dbReference type="ARBA" id="ARBA00022692"/>
    </source>
</evidence>
<dbReference type="EMBL" id="BSST01000001">
    <property type="protein sequence ID" value="GLX78430.1"/>
    <property type="molecule type" value="Genomic_DNA"/>
</dbReference>
<proteinExistence type="predicted"/>
<sequence length="406" mass="45651">MKRLILVLLLFFAAVAISPVLIGEKGYILIAMGDITIESTVVTASIMLLVLFIALAMSLKLFKGGMSFSLAAWNKLLFAGQRKGLRQLNQGIAAYVLGDNQQAEHLLVKCAESAKAQQIAYLLAASAADKQGLASNSKHYLAQLQQYNQNLKDVGLESVLVTLSILLKHKEFKQARALIDQHHKFIGHDSRLLALEIELSLIEQRYDYVVEQLKAARKNKEITPERIEHWEAQGFYGAFNQQINQHDNQALQQYWDNLGRKVKQRTAVVFAYCRVLAEHQIHQPLSKILLPVIKKESNDVLLKQMRTLPLTACDELIQAVQKHLHNDQQNAQWLSTLAHLCAKAKQWPTAEKAFNTLVHLDGEQYDKTDLLTFAEVLQQQGELAKANEVLRKAAHLTDNALITING</sequence>
<evidence type="ECO:0000256" key="4">
    <source>
        <dbReference type="ARBA" id="ARBA00022475"/>
    </source>
</evidence>
<feature type="transmembrane region" description="Helical" evidence="10">
    <location>
        <begin position="39"/>
        <end position="59"/>
    </location>
</feature>
<feature type="domain" description="HemY N-terminal" evidence="11">
    <location>
        <begin position="26"/>
        <end position="132"/>
    </location>
</feature>
<reference evidence="12 13" key="1">
    <citation type="submission" date="2023-03" db="EMBL/GenBank/DDBJ databases">
        <title>Draft genome sequence of Thalassotalea insulae KCTC 62186T.</title>
        <authorList>
            <person name="Sawabe T."/>
        </authorList>
    </citation>
    <scope>NUCLEOTIDE SEQUENCE [LARGE SCALE GENOMIC DNA]</scope>
    <source>
        <strain evidence="12 13">KCTC 62186</strain>
    </source>
</reference>
<dbReference type="InterPro" id="IPR010817">
    <property type="entry name" value="HemY_N"/>
</dbReference>
<keyword evidence="5" id="KW-0997">Cell inner membrane</keyword>
<evidence type="ECO:0000256" key="8">
    <source>
        <dbReference type="ARBA" id="ARBA00023136"/>
    </source>
</evidence>
<organism evidence="12 13">
    <name type="scientific">Thalassotalea insulae</name>
    <dbReference type="NCBI Taxonomy" id="2056778"/>
    <lineage>
        <taxon>Bacteria</taxon>
        <taxon>Pseudomonadati</taxon>
        <taxon>Pseudomonadota</taxon>
        <taxon>Gammaproteobacteria</taxon>
        <taxon>Alteromonadales</taxon>
        <taxon>Colwelliaceae</taxon>
        <taxon>Thalassotalea</taxon>
    </lineage>
</organism>
<evidence type="ECO:0000256" key="2">
    <source>
        <dbReference type="ARBA" id="ARBA00004429"/>
    </source>
</evidence>
<gene>
    <name evidence="12" type="ORF">tinsulaeT_17700</name>
</gene>
<keyword evidence="7 10" id="KW-1133">Transmembrane helix</keyword>
<comment type="pathway">
    <text evidence="3">Porphyrin-containing compound metabolism; protoheme biosynthesis.</text>
</comment>